<dbReference type="InterPro" id="IPR020591">
    <property type="entry name" value="Chromosome_initiator_DnaA-like"/>
</dbReference>
<dbReference type="Pfam" id="PF00308">
    <property type="entry name" value="Bac_DnaA"/>
    <property type="match status" value="1"/>
</dbReference>
<reference evidence="14 15" key="1">
    <citation type="journal article" date="2015" name="Nature">
        <title>rRNA introns, odd ribosomes, and small enigmatic genomes across a large radiation of phyla.</title>
        <authorList>
            <person name="Brown C.T."/>
            <person name="Hug L.A."/>
            <person name="Thomas B.C."/>
            <person name="Sharon I."/>
            <person name="Castelle C.J."/>
            <person name="Singh A."/>
            <person name="Wilkins M.J."/>
            <person name="Williams K.H."/>
            <person name="Banfield J.F."/>
        </authorList>
    </citation>
    <scope>NUCLEOTIDE SEQUENCE [LARGE SCALE GENOMIC DNA]</scope>
</reference>
<dbReference type="AlphaFoldDB" id="A0A0G0TAE3"/>
<evidence type="ECO:0000256" key="11">
    <source>
        <dbReference type="RuleBase" id="RU004227"/>
    </source>
</evidence>
<keyword evidence="5 8" id="KW-0067">ATP-binding</keyword>
<feature type="binding site" evidence="8">
    <location>
        <position position="175"/>
    </location>
    <ligand>
        <name>ATP</name>
        <dbReference type="ChEBI" id="CHEBI:30616"/>
    </ligand>
</feature>
<dbReference type="InterPro" id="IPR013317">
    <property type="entry name" value="DnaA_dom"/>
</dbReference>
<comment type="domain">
    <text evidence="8">Domain I is involved in oligomerization and binding regulators, domain II is flexibile and of varying length in different bacteria, domain III forms the AAA+ region, while domain IV binds dsDNA.</text>
</comment>
<dbReference type="SUPFAM" id="SSF48295">
    <property type="entry name" value="TrpR-like"/>
    <property type="match status" value="1"/>
</dbReference>
<dbReference type="InterPro" id="IPR038454">
    <property type="entry name" value="DnaA_N_sf"/>
</dbReference>
<dbReference type="SMART" id="SM00382">
    <property type="entry name" value="AAA"/>
    <property type="match status" value="1"/>
</dbReference>
<name>A0A0G0TAE3_9BACT</name>
<dbReference type="PRINTS" id="PR00051">
    <property type="entry name" value="DNAA"/>
</dbReference>
<dbReference type="InterPro" id="IPR001957">
    <property type="entry name" value="Chromosome_initiator_DnaA"/>
</dbReference>
<evidence type="ECO:0000256" key="8">
    <source>
        <dbReference type="HAMAP-Rule" id="MF_00377"/>
    </source>
</evidence>
<feature type="binding site" evidence="8">
    <location>
        <position position="171"/>
    </location>
    <ligand>
        <name>ATP</name>
        <dbReference type="ChEBI" id="CHEBI:30616"/>
    </ligand>
</feature>
<feature type="region of interest" description="Domain IV, binds dsDNA" evidence="8">
    <location>
        <begin position="344"/>
        <end position="467"/>
    </location>
</feature>
<protein>
    <recommendedName>
        <fullName evidence="8 9">Chromosomal replication initiator protein DnaA</fullName>
    </recommendedName>
</protein>
<dbReference type="Pfam" id="PF08299">
    <property type="entry name" value="Bac_DnaA_C"/>
    <property type="match status" value="1"/>
</dbReference>
<keyword evidence="4 8" id="KW-0547">Nucleotide-binding</keyword>
<dbReference type="HAMAP" id="MF_00377">
    <property type="entry name" value="DnaA_bact"/>
    <property type="match status" value="1"/>
</dbReference>
<evidence type="ECO:0000256" key="10">
    <source>
        <dbReference type="RuleBase" id="RU000577"/>
    </source>
</evidence>
<dbReference type="PANTHER" id="PTHR30050">
    <property type="entry name" value="CHROMOSOMAL REPLICATION INITIATOR PROTEIN DNAA"/>
    <property type="match status" value="1"/>
</dbReference>
<dbReference type="GO" id="GO:0008289">
    <property type="term" value="F:lipid binding"/>
    <property type="evidence" value="ECO:0007669"/>
    <property type="project" value="UniProtKB-KW"/>
</dbReference>
<dbReference type="Pfam" id="PF11638">
    <property type="entry name" value="DnaA_N"/>
    <property type="match status" value="1"/>
</dbReference>
<evidence type="ECO:0000256" key="5">
    <source>
        <dbReference type="ARBA" id="ARBA00022840"/>
    </source>
</evidence>
<evidence type="ECO:0000256" key="3">
    <source>
        <dbReference type="ARBA" id="ARBA00022705"/>
    </source>
</evidence>
<dbReference type="GO" id="GO:0005524">
    <property type="term" value="F:ATP binding"/>
    <property type="evidence" value="ECO:0007669"/>
    <property type="project" value="UniProtKB-UniRule"/>
</dbReference>
<comment type="function">
    <text evidence="8 10">Plays an essential role in the initiation and regulation of chromosomal replication. ATP-DnaA binds to the origin of replication (oriC) to initiate formation of the DNA replication initiation complex once per cell cycle. Binds the DnaA box (a 9 base pair repeat at the origin) and separates the double-stranded (ds)DNA. Forms a right-handed helical filament on oriC DNA; dsDNA binds to the exterior of the filament while single-stranded (ss)DNA is stabiized in the filament's interior. The ATP-DnaA-oriC complex binds and stabilizes one strand of the AT-rich DNA unwinding element (DUE), permitting loading of DNA polymerase. After initiation quickly degrades to an ADP-DnaA complex that is not apt for DNA replication. Binds acidic phospholipids.</text>
</comment>
<comment type="caution">
    <text evidence="14">The sequence shown here is derived from an EMBL/GenBank/DDBJ whole genome shotgun (WGS) entry which is preliminary data.</text>
</comment>
<evidence type="ECO:0000259" key="13">
    <source>
        <dbReference type="SMART" id="SM00760"/>
    </source>
</evidence>
<comment type="similarity">
    <text evidence="1 8 11">Belongs to the DnaA family.</text>
</comment>
<keyword evidence="3 8" id="KW-0235">DNA replication</keyword>
<evidence type="ECO:0000256" key="7">
    <source>
        <dbReference type="ARBA" id="ARBA00023125"/>
    </source>
</evidence>
<proteinExistence type="inferred from homology"/>
<dbReference type="GO" id="GO:0005737">
    <property type="term" value="C:cytoplasm"/>
    <property type="evidence" value="ECO:0007669"/>
    <property type="project" value="UniProtKB-SubCell"/>
</dbReference>
<keyword evidence="6 8" id="KW-0446">Lipid-binding</keyword>
<dbReference type="Gene3D" id="3.40.50.300">
    <property type="entry name" value="P-loop containing nucleotide triphosphate hydrolases"/>
    <property type="match status" value="1"/>
</dbReference>
<dbReference type="InterPro" id="IPR013159">
    <property type="entry name" value="DnaA_C"/>
</dbReference>
<keyword evidence="7 8" id="KW-0238">DNA-binding</keyword>
<feature type="domain" description="Chromosomal replication initiator DnaA C-terminal" evidence="13">
    <location>
        <begin position="372"/>
        <end position="441"/>
    </location>
</feature>
<feature type="region of interest" description="Domain I, interacts with DnaA modulators" evidence="8">
    <location>
        <begin position="1"/>
        <end position="96"/>
    </location>
</feature>
<dbReference type="SMART" id="SM00760">
    <property type="entry name" value="Bac_DnaA_C"/>
    <property type="match status" value="1"/>
</dbReference>
<keyword evidence="2 8" id="KW-0963">Cytoplasm</keyword>
<dbReference type="InterPro" id="IPR003593">
    <property type="entry name" value="AAA+_ATPase"/>
</dbReference>
<dbReference type="GO" id="GO:0003688">
    <property type="term" value="F:DNA replication origin binding"/>
    <property type="evidence" value="ECO:0007669"/>
    <property type="project" value="UniProtKB-UniRule"/>
</dbReference>
<evidence type="ECO:0000256" key="9">
    <source>
        <dbReference type="NCBIfam" id="TIGR00362"/>
    </source>
</evidence>
<dbReference type="PANTHER" id="PTHR30050:SF2">
    <property type="entry name" value="CHROMOSOMAL REPLICATION INITIATOR PROTEIN DNAA"/>
    <property type="match status" value="1"/>
</dbReference>
<accession>A0A0G0TAE3</accession>
<dbReference type="GO" id="GO:0006275">
    <property type="term" value="P:regulation of DNA replication"/>
    <property type="evidence" value="ECO:0007669"/>
    <property type="project" value="UniProtKB-UniRule"/>
</dbReference>
<gene>
    <name evidence="8" type="primary">dnaA</name>
    <name evidence="14" type="ORF">UT67_C0006G0006</name>
</gene>
<evidence type="ECO:0000256" key="4">
    <source>
        <dbReference type="ARBA" id="ARBA00022741"/>
    </source>
</evidence>
<dbReference type="InterPro" id="IPR027417">
    <property type="entry name" value="P-loop_NTPase"/>
</dbReference>
<dbReference type="SUPFAM" id="SSF52540">
    <property type="entry name" value="P-loop containing nucleoside triphosphate hydrolases"/>
    <property type="match status" value="1"/>
</dbReference>
<feature type="binding site" evidence="8">
    <location>
        <position position="174"/>
    </location>
    <ligand>
        <name>ATP</name>
        <dbReference type="ChEBI" id="CHEBI:30616"/>
    </ligand>
</feature>
<dbReference type="NCBIfam" id="TIGR00362">
    <property type="entry name" value="DnaA"/>
    <property type="match status" value="1"/>
</dbReference>
<dbReference type="InterPro" id="IPR010921">
    <property type="entry name" value="Trp_repressor/repl_initiator"/>
</dbReference>
<evidence type="ECO:0000256" key="1">
    <source>
        <dbReference type="ARBA" id="ARBA00006583"/>
    </source>
</evidence>
<evidence type="ECO:0000259" key="12">
    <source>
        <dbReference type="SMART" id="SM00382"/>
    </source>
</evidence>
<comment type="caution">
    <text evidence="8">Lacks conserved residue(s) required for the propagation of feature annotation.</text>
</comment>
<dbReference type="EMBL" id="LBXR01000006">
    <property type="protein sequence ID" value="KKR34827.1"/>
    <property type="molecule type" value="Genomic_DNA"/>
</dbReference>
<sequence length="467" mass="53083">MSNHEIWQAVLAELELSISKPNFVTWFKNTDILSYQDGCIILCLPSEFAKLYVEKKYNQMIVKSLERVTGKPIKRLEYKICNIKNITSEATVNETETRTNEEYRASPTLTPVFSNETRTPPRVGEFGLNQKYVFETFVVGGGSELAYAAAQAVVNKPGEAYNPLFIYGGVGLGKTHLLQAIGNHILAIKPDTSIMYASAEKFTNDYISSMRDGSAKNFQNRYRNIDVLLIDDIQFISGKEKSQESFFHTFNDLHQQNKQVVMTSDRPPKAIPALEDRLKSRFEWGMIVDVAPPDLETRIAILQKKCIEKNFALPQNILPVVAATFQRNIRELEGALNKIIAFHQLKAMEPTLESVKSLLSSLEVRSIHRSVTPQQIIDAASQFYAINIPDLLGQSREKKFSFPRQIIMHLMRKELSMSYPAIGNELGGRDHTTAMHADNKITRESENDLKLKQEIELIKQKLYINMM</sequence>
<dbReference type="GO" id="GO:0005886">
    <property type="term" value="C:plasma membrane"/>
    <property type="evidence" value="ECO:0007669"/>
    <property type="project" value="TreeGrafter"/>
</dbReference>
<evidence type="ECO:0000256" key="2">
    <source>
        <dbReference type="ARBA" id="ARBA00022490"/>
    </source>
</evidence>
<dbReference type="GO" id="GO:0006270">
    <property type="term" value="P:DNA replication initiation"/>
    <property type="evidence" value="ECO:0007669"/>
    <property type="project" value="UniProtKB-UniRule"/>
</dbReference>
<feature type="domain" description="AAA+ ATPase" evidence="12">
    <location>
        <begin position="160"/>
        <end position="290"/>
    </location>
</feature>
<comment type="subunit">
    <text evidence="8">Oligomerizes as a right-handed, spiral filament on DNA at oriC.</text>
</comment>
<dbReference type="CDD" id="cd00009">
    <property type="entry name" value="AAA"/>
    <property type="match status" value="1"/>
</dbReference>
<evidence type="ECO:0000313" key="15">
    <source>
        <dbReference type="Proteomes" id="UP000034855"/>
    </source>
</evidence>
<dbReference type="CDD" id="cd06571">
    <property type="entry name" value="Bac_DnaA_C"/>
    <property type="match status" value="1"/>
</dbReference>
<feature type="binding site" evidence="8">
    <location>
        <position position="173"/>
    </location>
    <ligand>
        <name>ATP</name>
        <dbReference type="ChEBI" id="CHEBI:30616"/>
    </ligand>
</feature>
<evidence type="ECO:0000256" key="6">
    <source>
        <dbReference type="ARBA" id="ARBA00023121"/>
    </source>
</evidence>
<dbReference type="Gene3D" id="3.30.300.180">
    <property type="match status" value="1"/>
</dbReference>
<organism evidence="14 15">
    <name type="scientific">Candidatus Magasanikbacteria bacterium GW2011_GWA2_40_10</name>
    <dbReference type="NCBI Taxonomy" id="1619037"/>
    <lineage>
        <taxon>Bacteria</taxon>
        <taxon>Candidatus Magasanikiibacteriota</taxon>
    </lineage>
</organism>
<dbReference type="InterPro" id="IPR024633">
    <property type="entry name" value="DnaA_N_dom"/>
</dbReference>
<feature type="region of interest" description="Domain III, AAA+ region" evidence="8">
    <location>
        <begin position="127"/>
        <end position="343"/>
    </location>
</feature>
<dbReference type="Gene3D" id="1.10.8.60">
    <property type="match status" value="1"/>
</dbReference>
<comment type="subcellular location">
    <subcellularLocation>
        <location evidence="8">Cytoplasm</location>
    </subcellularLocation>
</comment>
<dbReference type="PATRIC" id="fig|1619037.3.peg.187"/>
<dbReference type="STRING" id="1619037.UT67_C0006G0006"/>
<dbReference type="Gene3D" id="1.10.1750.10">
    <property type="match status" value="1"/>
</dbReference>
<dbReference type="FunFam" id="3.40.50.300:FF:000668">
    <property type="entry name" value="Chromosomal replication initiator protein DnaA"/>
    <property type="match status" value="1"/>
</dbReference>
<dbReference type="Proteomes" id="UP000034855">
    <property type="component" value="Unassembled WGS sequence"/>
</dbReference>
<evidence type="ECO:0000313" key="14">
    <source>
        <dbReference type="EMBL" id="KKR34827.1"/>
    </source>
</evidence>